<name>A0A4U6VHF0_SETVI</name>
<feature type="region of interest" description="Disordered" evidence="1">
    <location>
        <begin position="1"/>
        <end position="37"/>
    </location>
</feature>
<organism evidence="2 3">
    <name type="scientific">Setaria viridis</name>
    <name type="common">Green bristlegrass</name>
    <name type="synonym">Setaria italica subsp. viridis</name>
    <dbReference type="NCBI Taxonomy" id="4556"/>
    <lineage>
        <taxon>Eukaryota</taxon>
        <taxon>Viridiplantae</taxon>
        <taxon>Streptophyta</taxon>
        <taxon>Embryophyta</taxon>
        <taxon>Tracheophyta</taxon>
        <taxon>Spermatophyta</taxon>
        <taxon>Magnoliopsida</taxon>
        <taxon>Liliopsida</taxon>
        <taxon>Poales</taxon>
        <taxon>Poaceae</taxon>
        <taxon>PACMAD clade</taxon>
        <taxon>Panicoideae</taxon>
        <taxon>Panicodae</taxon>
        <taxon>Paniceae</taxon>
        <taxon>Cenchrinae</taxon>
        <taxon>Setaria</taxon>
    </lineage>
</organism>
<sequence>MQTIHNPVAAEPVLHGAESADSKDEDGSTSVKCDPWNPELPPPAAAIYEADDLNVQLKMIFEYEAQNDKILSESRSRSIITPKRTPKSVRLDFCVISPCLSTILKKDSVRSFLNLFAGNWRRLVWGRVITPHTFNFIVRHDALHCAKVAVEDYGASANVHIEGNKVIEGLLPLHVAVEDACMHKYLEFP</sequence>
<evidence type="ECO:0000313" key="2">
    <source>
        <dbReference type="EMBL" id="TKW26839.1"/>
    </source>
</evidence>
<proteinExistence type="predicted"/>
<dbReference type="Gramene" id="TKW26839">
    <property type="protein sequence ID" value="TKW26839"/>
    <property type="gene ID" value="SEVIR_3G217820v2"/>
</dbReference>
<dbReference type="Proteomes" id="UP000298652">
    <property type="component" value="Chromosome 3"/>
</dbReference>
<keyword evidence="3" id="KW-1185">Reference proteome</keyword>
<evidence type="ECO:0000313" key="3">
    <source>
        <dbReference type="Proteomes" id="UP000298652"/>
    </source>
</evidence>
<dbReference type="EMBL" id="CM016554">
    <property type="protein sequence ID" value="TKW26839.1"/>
    <property type="molecule type" value="Genomic_DNA"/>
</dbReference>
<gene>
    <name evidence="2" type="ORF">SEVIR_3G217820v2</name>
</gene>
<dbReference type="AlphaFoldDB" id="A0A4U6VHF0"/>
<reference evidence="2" key="1">
    <citation type="submission" date="2019-03" db="EMBL/GenBank/DDBJ databases">
        <title>WGS assembly of Setaria viridis.</title>
        <authorList>
            <person name="Huang P."/>
            <person name="Jenkins J."/>
            <person name="Grimwood J."/>
            <person name="Barry K."/>
            <person name="Healey A."/>
            <person name="Mamidi S."/>
            <person name="Sreedasyam A."/>
            <person name="Shu S."/>
            <person name="Feldman M."/>
            <person name="Wu J."/>
            <person name="Yu Y."/>
            <person name="Chen C."/>
            <person name="Johnson J."/>
            <person name="Rokhsar D."/>
            <person name="Baxter I."/>
            <person name="Schmutz J."/>
            <person name="Brutnell T."/>
            <person name="Kellogg E."/>
        </authorList>
    </citation>
    <scope>NUCLEOTIDE SEQUENCE [LARGE SCALE GENOMIC DNA]</scope>
</reference>
<dbReference type="OMA" id="MIFEYEA"/>
<protein>
    <submittedName>
        <fullName evidence="2">Uncharacterized protein</fullName>
    </submittedName>
</protein>
<accession>A0A4U6VHF0</accession>
<evidence type="ECO:0000256" key="1">
    <source>
        <dbReference type="SAM" id="MobiDB-lite"/>
    </source>
</evidence>